<dbReference type="SUPFAM" id="SSF51658">
    <property type="entry name" value="Xylose isomerase-like"/>
    <property type="match status" value="1"/>
</dbReference>
<dbReference type="Proteomes" id="UP000003635">
    <property type="component" value="Unassembled WGS sequence"/>
</dbReference>
<organism evidence="2 3">
    <name type="scientific">Oceanicola granulosus (strain ATCC BAA-861 / DSM 15982 / KCTC 12143 / HTCC2516)</name>
    <dbReference type="NCBI Taxonomy" id="314256"/>
    <lineage>
        <taxon>Bacteria</taxon>
        <taxon>Pseudomonadati</taxon>
        <taxon>Pseudomonadota</taxon>
        <taxon>Alphaproteobacteria</taxon>
        <taxon>Rhodobacterales</taxon>
        <taxon>Roseobacteraceae</taxon>
        <taxon>Oceanicola</taxon>
    </lineage>
</organism>
<evidence type="ECO:0000259" key="1">
    <source>
        <dbReference type="Pfam" id="PF01261"/>
    </source>
</evidence>
<dbReference type="InterPro" id="IPR050312">
    <property type="entry name" value="IolE/XylAMocC-like"/>
</dbReference>
<reference evidence="2 3" key="1">
    <citation type="journal article" date="2010" name="J. Bacteriol.">
        <title>Genome sequences of Oceanicola granulosus HTCC2516(T) and Oceanicola batsensis HTCC2597(TDelta).</title>
        <authorList>
            <person name="Thrash J.C."/>
            <person name="Cho J.C."/>
            <person name="Vergin K.L."/>
            <person name="Giovannoni S.J."/>
        </authorList>
    </citation>
    <scope>NUCLEOTIDE SEQUENCE [LARGE SCALE GENOMIC DNA]</scope>
    <source>
        <strain evidence="3">ATCC BAA-861 / DSM 15982 / KCTC 12143 / HTCC2516</strain>
    </source>
</reference>
<dbReference type="PANTHER" id="PTHR12110">
    <property type="entry name" value="HYDROXYPYRUVATE ISOMERASE"/>
    <property type="match status" value="1"/>
</dbReference>
<gene>
    <name evidence="2" type="ORF">OG2516_18060</name>
</gene>
<evidence type="ECO:0000313" key="3">
    <source>
        <dbReference type="Proteomes" id="UP000003635"/>
    </source>
</evidence>
<dbReference type="EMBL" id="AAOT01000017">
    <property type="protein sequence ID" value="EAR51100.1"/>
    <property type="molecule type" value="Genomic_DNA"/>
</dbReference>
<name>Q2CEN2_OCEGH</name>
<keyword evidence="3" id="KW-1185">Reference proteome</keyword>
<protein>
    <recommendedName>
        <fullName evidence="1">Xylose isomerase-like TIM barrel domain-containing protein</fullName>
    </recommendedName>
</protein>
<dbReference type="STRING" id="314256.OG2516_18060"/>
<dbReference type="InterPro" id="IPR013022">
    <property type="entry name" value="Xyl_isomerase-like_TIM-brl"/>
</dbReference>
<comment type="caution">
    <text evidence="2">The sequence shown here is derived from an EMBL/GenBank/DDBJ whole genome shotgun (WGS) entry which is preliminary data.</text>
</comment>
<dbReference type="Gene3D" id="3.20.20.150">
    <property type="entry name" value="Divalent-metal-dependent TIM barrel enzymes"/>
    <property type="match status" value="1"/>
</dbReference>
<accession>Q2CEN2</accession>
<evidence type="ECO:0000313" key="2">
    <source>
        <dbReference type="EMBL" id="EAR51100.1"/>
    </source>
</evidence>
<dbReference type="AlphaFoldDB" id="Q2CEN2"/>
<dbReference type="eggNOG" id="COG1082">
    <property type="taxonomic scope" value="Bacteria"/>
</dbReference>
<dbReference type="InterPro" id="IPR036237">
    <property type="entry name" value="Xyl_isomerase-like_sf"/>
</dbReference>
<dbReference type="Pfam" id="PF01261">
    <property type="entry name" value="AP_endonuc_2"/>
    <property type="match status" value="1"/>
</dbReference>
<proteinExistence type="predicted"/>
<dbReference type="PANTHER" id="PTHR12110:SF41">
    <property type="entry name" value="INOSOSE DEHYDRATASE"/>
    <property type="match status" value="1"/>
</dbReference>
<sequence length="275" mass="28872">MLSNAPVSWGVYHAEGAPLSAARYLDEIAAAGYGGTELGPIGFMPEDPARLAEMLAARDLSLVGAVIVHDFSGPEAALTDMLDRVGPLLASGGAKVATVMDAGQGTPGSELEARVAAAMTRATRHLRDRHGLALAFHPHVLTAIETEAQVDRLLETSEAGLCLDTGHHAFWGEDPLAYLDKARERLSAVHLKNVDERLVTEVAAGRLSPAAATRQGAFCPLADGVVDIPAFLRRLGPFEGPVVVEQDWTPAAAEPPLALARRNADFLAGAVVPCP</sequence>
<dbReference type="HOGENOM" id="CLU_059523_0_1_5"/>
<feature type="domain" description="Xylose isomerase-like TIM barrel" evidence="1">
    <location>
        <begin position="25"/>
        <end position="267"/>
    </location>
</feature>